<feature type="domain" description="HTH tetR-type" evidence="5">
    <location>
        <begin position="16"/>
        <end position="76"/>
    </location>
</feature>
<sequence length="201" mass="21960">MSVPTTEPGLRERKKAATRLALHEAALSLALEHGPDRITVEAIADEAGVSRRTFSNYFANKEEALFYGQHRRMREVVEMIRARPRDESPWAALTAAAEEFYSAQGDLDPEWTARTRLMRRHPSLAAAQMQTFAAMEREVAAEVAARLGPAADPSGVRATLIAATFLAALRVALTAWLAHPADSTYWEVAAEALGEAGRGFA</sequence>
<dbReference type="InterPro" id="IPR050109">
    <property type="entry name" value="HTH-type_TetR-like_transc_reg"/>
</dbReference>
<dbReference type="Proteomes" id="UP000007882">
    <property type="component" value="Chromosome"/>
</dbReference>
<dbReference type="Gene3D" id="1.10.10.60">
    <property type="entry name" value="Homeodomain-like"/>
    <property type="match status" value="1"/>
</dbReference>
<keyword evidence="7" id="KW-1185">Reference proteome</keyword>
<protein>
    <submittedName>
        <fullName evidence="6">Putative TetR-family transcriptional regulator</fullName>
    </submittedName>
</protein>
<dbReference type="InterPro" id="IPR023772">
    <property type="entry name" value="DNA-bd_HTH_TetR-type_CS"/>
</dbReference>
<dbReference type="InterPro" id="IPR009057">
    <property type="entry name" value="Homeodomain-like_sf"/>
</dbReference>
<evidence type="ECO:0000313" key="7">
    <source>
        <dbReference type="Proteomes" id="UP000007882"/>
    </source>
</evidence>
<dbReference type="Pfam" id="PF17754">
    <property type="entry name" value="TetR_C_14"/>
    <property type="match status" value="1"/>
</dbReference>
<keyword evidence="2 4" id="KW-0238">DNA-binding</keyword>
<dbReference type="InterPro" id="IPR041347">
    <property type="entry name" value="MftR_C"/>
</dbReference>
<dbReference type="PROSITE" id="PS01081">
    <property type="entry name" value="HTH_TETR_1"/>
    <property type="match status" value="1"/>
</dbReference>
<dbReference type="OrthoDB" id="8688418at2"/>
<dbReference type="RefSeq" id="WP_014447984.1">
    <property type="nucleotide sequence ID" value="NC_017093.1"/>
</dbReference>
<reference evidence="6 7" key="1">
    <citation type="submission" date="2012-02" db="EMBL/GenBank/DDBJ databases">
        <title>Complete genome sequence of Actinoplanes missouriensis 431 (= NBRC 102363).</title>
        <authorList>
            <person name="Ohnishi Y."/>
            <person name="Ishikawa J."/>
            <person name="Sekine M."/>
            <person name="Hosoyama A."/>
            <person name="Harada T."/>
            <person name="Narita H."/>
            <person name="Hata T."/>
            <person name="Konno Y."/>
            <person name="Tutikane K."/>
            <person name="Fujita N."/>
            <person name="Horinouchi S."/>
            <person name="Hayakawa M."/>
        </authorList>
    </citation>
    <scope>NUCLEOTIDE SEQUENCE [LARGE SCALE GENOMIC DNA]</scope>
    <source>
        <strain evidence="7">ATCC 14538 / DSM 43046 / CBS 188.64 / JCM 3121 / NBRC 102363 / NCIMB 12654 / NRRL B-3342 / UNCC 431</strain>
    </source>
</reference>
<dbReference type="KEGG" id="ams:AMIS_78810"/>
<keyword evidence="1" id="KW-0805">Transcription regulation</keyword>
<keyword evidence="3" id="KW-0804">Transcription</keyword>
<dbReference type="PROSITE" id="PS50977">
    <property type="entry name" value="HTH_TETR_2"/>
    <property type="match status" value="1"/>
</dbReference>
<dbReference type="InterPro" id="IPR001647">
    <property type="entry name" value="HTH_TetR"/>
</dbReference>
<evidence type="ECO:0000256" key="3">
    <source>
        <dbReference type="ARBA" id="ARBA00023163"/>
    </source>
</evidence>
<evidence type="ECO:0000256" key="1">
    <source>
        <dbReference type="ARBA" id="ARBA00023015"/>
    </source>
</evidence>
<dbReference type="PANTHER" id="PTHR30055">
    <property type="entry name" value="HTH-TYPE TRANSCRIPTIONAL REGULATOR RUTR"/>
    <property type="match status" value="1"/>
</dbReference>
<dbReference type="STRING" id="512565.AMIS_78810"/>
<dbReference type="Pfam" id="PF00440">
    <property type="entry name" value="TetR_N"/>
    <property type="match status" value="1"/>
</dbReference>
<dbReference type="PANTHER" id="PTHR30055:SF238">
    <property type="entry name" value="MYCOFACTOCIN BIOSYNTHESIS TRANSCRIPTIONAL REGULATOR MFTR-RELATED"/>
    <property type="match status" value="1"/>
</dbReference>
<feature type="DNA-binding region" description="H-T-H motif" evidence="4">
    <location>
        <begin position="39"/>
        <end position="58"/>
    </location>
</feature>
<evidence type="ECO:0000259" key="5">
    <source>
        <dbReference type="PROSITE" id="PS50977"/>
    </source>
</evidence>
<dbReference type="PATRIC" id="fig|512565.3.peg.7899"/>
<dbReference type="EMBL" id="AP012319">
    <property type="protein sequence ID" value="BAL93101.1"/>
    <property type="molecule type" value="Genomic_DNA"/>
</dbReference>
<dbReference type="Gene3D" id="1.10.357.10">
    <property type="entry name" value="Tetracycline Repressor, domain 2"/>
    <property type="match status" value="1"/>
</dbReference>
<dbReference type="AlphaFoldDB" id="I0HJB4"/>
<name>I0HJB4_ACTM4</name>
<dbReference type="HOGENOM" id="CLU_069356_2_3_11"/>
<proteinExistence type="predicted"/>
<evidence type="ECO:0000313" key="6">
    <source>
        <dbReference type="EMBL" id="BAL93101.1"/>
    </source>
</evidence>
<dbReference type="GO" id="GO:0000976">
    <property type="term" value="F:transcription cis-regulatory region binding"/>
    <property type="evidence" value="ECO:0007669"/>
    <property type="project" value="TreeGrafter"/>
</dbReference>
<accession>I0HJB4</accession>
<dbReference type="GO" id="GO:0003700">
    <property type="term" value="F:DNA-binding transcription factor activity"/>
    <property type="evidence" value="ECO:0007669"/>
    <property type="project" value="TreeGrafter"/>
</dbReference>
<evidence type="ECO:0000256" key="4">
    <source>
        <dbReference type="PROSITE-ProRule" id="PRU00335"/>
    </source>
</evidence>
<organism evidence="6 7">
    <name type="scientific">Actinoplanes missouriensis (strain ATCC 14538 / DSM 43046 / CBS 188.64 / JCM 3121 / NBRC 102363 / NCIMB 12654 / NRRL B-3342 / UNCC 431)</name>
    <dbReference type="NCBI Taxonomy" id="512565"/>
    <lineage>
        <taxon>Bacteria</taxon>
        <taxon>Bacillati</taxon>
        <taxon>Actinomycetota</taxon>
        <taxon>Actinomycetes</taxon>
        <taxon>Micromonosporales</taxon>
        <taxon>Micromonosporaceae</taxon>
        <taxon>Actinoplanes</taxon>
    </lineage>
</organism>
<dbReference type="SUPFAM" id="SSF46689">
    <property type="entry name" value="Homeodomain-like"/>
    <property type="match status" value="1"/>
</dbReference>
<dbReference type="eggNOG" id="COG1309">
    <property type="taxonomic scope" value="Bacteria"/>
</dbReference>
<gene>
    <name evidence="6" type="ordered locus">AMIS_78810</name>
</gene>
<evidence type="ECO:0000256" key="2">
    <source>
        <dbReference type="ARBA" id="ARBA00023125"/>
    </source>
</evidence>